<accession>A0A250XC76</accession>
<reference evidence="1 2" key="1">
    <citation type="submission" date="2017-08" db="EMBL/GenBank/DDBJ databases">
        <title>Acidophilic green algal genome provides insights into adaptation to an acidic environment.</title>
        <authorList>
            <person name="Hirooka S."/>
            <person name="Hirose Y."/>
            <person name="Kanesaki Y."/>
            <person name="Higuchi S."/>
            <person name="Fujiwara T."/>
            <person name="Onuma R."/>
            <person name="Era A."/>
            <person name="Ohbayashi R."/>
            <person name="Uzuka A."/>
            <person name="Nozaki H."/>
            <person name="Yoshikawa H."/>
            <person name="Miyagishima S.Y."/>
        </authorList>
    </citation>
    <scope>NUCLEOTIDE SEQUENCE [LARGE SCALE GENOMIC DNA]</scope>
    <source>
        <strain evidence="1 2">NIES-2499</strain>
    </source>
</reference>
<protein>
    <submittedName>
        <fullName evidence="1">Uncharacterized protein</fullName>
    </submittedName>
</protein>
<dbReference type="Proteomes" id="UP000232323">
    <property type="component" value="Unassembled WGS sequence"/>
</dbReference>
<sequence>MQQSLGLNNTYANCRTTGLPPFPSLFDWIELAERLAFKALILLDCLSEIRRQGGTSTAGPAALFRAALHSPHAHTMMQRLSAATSQQQLIRLFYLFLAGFPSGYKHSTVELRRSPCTACLSDILLLSTSCLVGGAEATRFPAGSISAAWTSRVAQLTALHCVEDGSDRVELLQPDQKLNLPSTHNVLEAGHKDDGLVNPVGVSSHVVVDVCRMYVDKDIAPSAEGLDEDDDDDVLSASVVGLSMSGRDLLVGSMTASTILKGGPSLPSMSTCTGDYACGMPCTSLRVEKFLPSTAEDVVEASECTFESAVSEKAVPKTTDMELPLGTCWNVYINPVFNKSCTDSAVLL</sequence>
<evidence type="ECO:0000313" key="2">
    <source>
        <dbReference type="Proteomes" id="UP000232323"/>
    </source>
</evidence>
<organism evidence="1 2">
    <name type="scientific">Chlamydomonas eustigma</name>
    <dbReference type="NCBI Taxonomy" id="1157962"/>
    <lineage>
        <taxon>Eukaryota</taxon>
        <taxon>Viridiplantae</taxon>
        <taxon>Chlorophyta</taxon>
        <taxon>core chlorophytes</taxon>
        <taxon>Chlorophyceae</taxon>
        <taxon>CS clade</taxon>
        <taxon>Chlamydomonadales</taxon>
        <taxon>Chlamydomonadaceae</taxon>
        <taxon>Chlamydomonas</taxon>
    </lineage>
</organism>
<gene>
    <name evidence="1" type="ORF">CEUSTIGMA_g7911.t1</name>
</gene>
<dbReference type="AlphaFoldDB" id="A0A250XC76"/>
<keyword evidence="2" id="KW-1185">Reference proteome</keyword>
<name>A0A250XC76_9CHLO</name>
<dbReference type="EMBL" id="BEGY01000052">
    <property type="protein sequence ID" value="GAX80472.1"/>
    <property type="molecule type" value="Genomic_DNA"/>
</dbReference>
<evidence type="ECO:0000313" key="1">
    <source>
        <dbReference type="EMBL" id="GAX80472.1"/>
    </source>
</evidence>
<proteinExistence type="predicted"/>
<comment type="caution">
    <text evidence="1">The sequence shown here is derived from an EMBL/GenBank/DDBJ whole genome shotgun (WGS) entry which is preliminary data.</text>
</comment>